<accession>A0A5B8C6S9</accession>
<dbReference type="EMBL" id="CP040915">
    <property type="protein sequence ID" value="QDC26128.1"/>
    <property type="molecule type" value="Genomic_DNA"/>
</dbReference>
<name>A0A5B8C6S9_9MICO</name>
<dbReference type="OrthoDB" id="572274at2"/>
<dbReference type="InterPro" id="IPR007612">
    <property type="entry name" value="LOR"/>
</dbReference>
<reference evidence="1 2" key="1">
    <citation type="submission" date="2019-05" db="EMBL/GenBank/DDBJ databases">
        <title>Georgenia *** sp. nov., and Georgenia *** sp. nov., isolated from the intestinal contents of plateau pika (Ochotona curzoniae) in the Qinghai-Tibet plateau of China.</title>
        <authorList>
            <person name="Tian Z."/>
        </authorList>
    </citation>
    <scope>NUCLEOTIDE SEQUENCE [LARGE SCALE GENOMIC DNA]</scope>
    <source>
        <strain evidence="1 2">Z443</strain>
    </source>
</reference>
<evidence type="ECO:0000313" key="1">
    <source>
        <dbReference type="EMBL" id="QDC26128.1"/>
    </source>
</evidence>
<evidence type="ECO:0008006" key="3">
    <source>
        <dbReference type="Google" id="ProtNLM"/>
    </source>
</evidence>
<organism evidence="1 2">
    <name type="scientific">Georgenia yuyongxinii</name>
    <dbReference type="NCBI Taxonomy" id="2589797"/>
    <lineage>
        <taxon>Bacteria</taxon>
        <taxon>Bacillati</taxon>
        <taxon>Actinomycetota</taxon>
        <taxon>Actinomycetes</taxon>
        <taxon>Micrococcales</taxon>
        <taxon>Bogoriellaceae</taxon>
        <taxon>Georgenia</taxon>
    </lineage>
</organism>
<protein>
    <recommendedName>
        <fullName evidence="3">Scramblase</fullName>
    </recommendedName>
</protein>
<dbReference type="RefSeq" id="WP_139930556.1">
    <property type="nucleotide sequence ID" value="NZ_CP040915.1"/>
</dbReference>
<dbReference type="KEGG" id="gyu:FE374_17275"/>
<gene>
    <name evidence="1" type="ORF">FE374_17275</name>
</gene>
<sequence length="200" mass="22782">MTTLPVHHVPQFFVRQHLTMMVNRYEVLAANPDGAEGPLLAFAEQKRMAMKEHVTFYTDRDKQRPVFSFKARKVIDPSSGYDVWDAAGQPIGFFRKDFKASLVRSTWHVSGSGLEARGTERNRGVAVLRRVWDFIPVLGETWVPFLFHFDFTDNATGQTVMSSQKHVAVRDRYTITVPDPRLDFRLAVSIAVALDALQSR</sequence>
<dbReference type="Pfam" id="PF04525">
    <property type="entry name" value="LOR"/>
    <property type="match status" value="1"/>
</dbReference>
<dbReference type="Proteomes" id="UP000314616">
    <property type="component" value="Chromosome"/>
</dbReference>
<dbReference type="AlphaFoldDB" id="A0A5B8C6S9"/>
<proteinExistence type="predicted"/>
<evidence type="ECO:0000313" key="2">
    <source>
        <dbReference type="Proteomes" id="UP000314616"/>
    </source>
</evidence>